<reference evidence="1 2" key="1">
    <citation type="journal article" date="2014" name="Genome Biol. Evol.">
        <title>The genome of the myxosporean Thelohanellus kitauei shows adaptations to nutrient acquisition within its fish host.</title>
        <authorList>
            <person name="Yang Y."/>
            <person name="Xiong J."/>
            <person name="Zhou Z."/>
            <person name="Huo F."/>
            <person name="Miao W."/>
            <person name="Ran C."/>
            <person name="Liu Y."/>
            <person name="Zhang J."/>
            <person name="Feng J."/>
            <person name="Wang M."/>
            <person name="Wang M."/>
            <person name="Wang L."/>
            <person name="Yao B."/>
        </authorList>
    </citation>
    <scope>NUCLEOTIDE SEQUENCE [LARGE SCALE GENOMIC DNA]</scope>
    <source>
        <strain evidence="1">Wuqing</strain>
    </source>
</reference>
<sequence>MVFDPFIAETRHKSIFLKIEEKMLTQGLNPYNEYQIEDVTEEHDNKTTKYFEVFDKAIKFDILAKNNIKFWSTFDIRIRCNTQTSTKEKIFIVEICADRRLACFIRNIIYHKETSTKCFFVYRIQFSINPYNQIWYSRNPIEVLCNLYYPSIGYVKLATHTMELKKFKMKIYTNTPITELNKSRKIQMEFTNLLPVSLCNLIFKILVECHLYTTQLIFELMPSQTFHWLFITDEKVGSYNS</sequence>
<protein>
    <submittedName>
        <fullName evidence="1">Uncharacterized protein</fullName>
    </submittedName>
</protein>
<keyword evidence="2" id="KW-1185">Reference proteome</keyword>
<proteinExistence type="predicted"/>
<evidence type="ECO:0000313" key="1">
    <source>
        <dbReference type="EMBL" id="KII62245.1"/>
    </source>
</evidence>
<dbReference type="Proteomes" id="UP000031668">
    <property type="component" value="Unassembled WGS sequence"/>
</dbReference>
<organism evidence="1 2">
    <name type="scientific">Thelohanellus kitauei</name>
    <name type="common">Myxosporean</name>
    <dbReference type="NCBI Taxonomy" id="669202"/>
    <lineage>
        <taxon>Eukaryota</taxon>
        <taxon>Metazoa</taxon>
        <taxon>Cnidaria</taxon>
        <taxon>Myxozoa</taxon>
        <taxon>Myxosporea</taxon>
        <taxon>Bivalvulida</taxon>
        <taxon>Platysporina</taxon>
        <taxon>Myxobolidae</taxon>
        <taxon>Thelohanellus</taxon>
    </lineage>
</organism>
<comment type="caution">
    <text evidence="1">The sequence shown here is derived from an EMBL/GenBank/DDBJ whole genome shotgun (WGS) entry which is preliminary data.</text>
</comment>
<accession>A0A0C2M5B4</accession>
<dbReference type="EMBL" id="JWZT01005048">
    <property type="protein sequence ID" value="KII62245.1"/>
    <property type="molecule type" value="Genomic_DNA"/>
</dbReference>
<evidence type="ECO:0000313" key="2">
    <source>
        <dbReference type="Proteomes" id="UP000031668"/>
    </source>
</evidence>
<dbReference type="AlphaFoldDB" id="A0A0C2M5B4"/>
<name>A0A0C2M5B4_THEKT</name>
<gene>
    <name evidence="1" type="ORF">RF11_06882</name>
</gene>